<comment type="similarity">
    <text evidence="1">Belongs to the MYG1 family.</text>
</comment>
<dbReference type="STRING" id="51511.ENSCSAVP00000019267"/>
<dbReference type="Proteomes" id="UP000007875">
    <property type="component" value="Unassembled WGS sequence"/>
</dbReference>
<dbReference type="AlphaFoldDB" id="H2ZNV1"/>
<protein>
    <submittedName>
        <fullName evidence="2">Uncharacterized protein</fullName>
    </submittedName>
</protein>
<evidence type="ECO:0000256" key="1">
    <source>
        <dbReference type="ARBA" id="ARBA00010105"/>
    </source>
</evidence>
<name>H2ZNV1_CIOSA</name>
<dbReference type="PANTHER" id="PTHR11215:SF1">
    <property type="entry name" value="MYG1 EXONUCLEASE"/>
    <property type="match status" value="1"/>
</dbReference>
<dbReference type="FunCoup" id="H2ZNV1">
    <property type="interactions" value="503"/>
</dbReference>
<evidence type="ECO:0000313" key="3">
    <source>
        <dbReference type="Proteomes" id="UP000007875"/>
    </source>
</evidence>
<evidence type="ECO:0000313" key="2">
    <source>
        <dbReference type="Ensembl" id="ENSCSAVP00000019267.1"/>
    </source>
</evidence>
<reference evidence="2" key="3">
    <citation type="submission" date="2025-09" db="UniProtKB">
        <authorList>
            <consortium name="Ensembl"/>
        </authorList>
    </citation>
    <scope>IDENTIFICATION</scope>
</reference>
<proteinExistence type="inferred from homology"/>
<dbReference type="GO" id="GO:0005737">
    <property type="term" value="C:cytoplasm"/>
    <property type="evidence" value="ECO:0007669"/>
    <property type="project" value="TreeGrafter"/>
</dbReference>
<reference evidence="3" key="1">
    <citation type="submission" date="2003-08" db="EMBL/GenBank/DDBJ databases">
        <authorList>
            <person name="Birren B."/>
            <person name="Nusbaum C."/>
            <person name="Abebe A."/>
            <person name="Abouelleil A."/>
            <person name="Adekoya E."/>
            <person name="Ait-zahra M."/>
            <person name="Allen N."/>
            <person name="Allen T."/>
            <person name="An P."/>
            <person name="Anderson M."/>
            <person name="Anderson S."/>
            <person name="Arachchi H."/>
            <person name="Armbruster J."/>
            <person name="Bachantsang P."/>
            <person name="Baldwin J."/>
            <person name="Barry A."/>
            <person name="Bayul T."/>
            <person name="Blitshsteyn B."/>
            <person name="Bloom T."/>
            <person name="Blye J."/>
            <person name="Boguslavskiy L."/>
            <person name="Borowsky M."/>
            <person name="Boukhgalter B."/>
            <person name="Brunache A."/>
            <person name="Butler J."/>
            <person name="Calixte N."/>
            <person name="Calvo S."/>
            <person name="Camarata J."/>
            <person name="Campo K."/>
            <person name="Chang J."/>
            <person name="Cheshatsang Y."/>
            <person name="Citroen M."/>
            <person name="Collymore A."/>
            <person name="Considine T."/>
            <person name="Cook A."/>
            <person name="Cooke P."/>
            <person name="Corum B."/>
            <person name="Cuomo C."/>
            <person name="David R."/>
            <person name="Dawoe T."/>
            <person name="Degray S."/>
            <person name="Dodge S."/>
            <person name="Dooley K."/>
            <person name="Dorje P."/>
            <person name="Dorjee K."/>
            <person name="Dorris L."/>
            <person name="Duffey N."/>
            <person name="Dupes A."/>
            <person name="Elkins T."/>
            <person name="Engels R."/>
            <person name="Erickson J."/>
            <person name="Farina A."/>
            <person name="Faro S."/>
            <person name="Ferreira P."/>
            <person name="Fischer H."/>
            <person name="Fitzgerald M."/>
            <person name="Foley K."/>
            <person name="Gage D."/>
            <person name="Galagan J."/>
            <person name="Gearin G."/>
            <person name="Gnerre S."/>
            <person name="Gnirke A."/>
            <person name="Goyette A."/>
            <person name="Graham J."/>
            <person name="Grandbois E."/>
            <person name="Gyaltsen K."/>
            <person name="Hafez N."/>
            <person name="Hagopian D."/>
            <person name="Hagos B."/>
            <person name="Hall J."/>
            <person name="Hatcher B."/>
            <person name="Heller A."/>
            <person name="Higgins H."/>
            <person name="Honan T."/>
            <person name="Horn A."/>
            <person name="Houde N."/>
            <person name="Hughes L."/>
            <person name="Hulme W."/>
            <person name="Husby E."/>
            <person name="Iliev I."/>
            <person name="Jaffe D."/>
            <person name="Jones C."/>
            <person name="Kamal M."/>
            <person name="Kamat A."/>
            <person name="Kamvysselis M."/>
            <person name="Karlsson E."/>
            <person name="Kells C."/>
            <person name="Kieu A."/>
            <person name="Kisner P."/>
            <person name="Kodira C."/>
            <person name="Kulbokas E."/>
            <person name="Labutti K."/>
            <person name="Lama D."/>
            <person name="Landers T."/>
            <person name="Leger J."/>
            <person name="Levine S."/>
            <person name="Lewis D."/>
            <person name="Lewis T."/>
            <person name="Lindblad-toh K."/>
            <person name="Liu X."/>
            <person name="Lokyitsang T."/>
            <person name="Lokyitsang Y."/>
            <person name="Lucien O."/>
            <person name="Lui A."/>
            <person name="Ma L.J."/>
            <person name="Mabbitt R."/>
            <person name="Macdonald J."/>
            <person name="Maclean C."/>
            <person name="Major J."/>
            <person name="Manning J."/>
            <person name="Marabella R."/>
            <person name="Maru K."/>
            <person name="Matthews C."/>
            <person name="Mauceli E."/>
            <person name="Mccarthy M."/>
            <person name="Mcdonough S."/>
            <person name="Mcghee T."/>
            <person name="Meldrim J."/>
            <person name="Meneus L."/>
            <person name="Mesirov J."/>
            <person name="Mihalev A."/>
            <person name="Mihova T."/>
            <person name="Mikkelsen T."/>
            <person name="Mlenga V."/>
            <person name="Moru K."/>
            <person name="Mozes J."/>
            <person name="Mulrain L."/>
            <person name="Munson G."/>
            <person name="Naylor J."/>
            <person name="Newes C."/>
            <person name="Nguyen C."/>
            <person name="Nguyen N."/>
            <person name="Nguyen T."/>
            <person name="Nicol R."/>
            <person name="Nielsen C."/>
            <person name="Nizzari M."/>
            <person name="Norbu C."/>
            <person name="Norbu N."/>
            <person name="O'donnell P."/>
            <person name="Okoawo O."/>
            <person name="O'leary S."/>
            <person name="Omotosho B."/>
            <person name="O'neill K."/>
            <person name="Osman S."/>
            <person name="Parker S."/>
            <person name="Perrin D."/>
            <person name="Phunkhang P."/>
            <person name="Piqani B."/>
            <person name="Purcell S."/>
            <person name="Rachupka T."/>
            <person name="Ramasamy U."/>
            <person name="Rameau R."/>
            <person name="Ray V."/>
            <person name="Raymond C."/>
            <person name="Retta R."/>
            <person name="Richardson S."/>
            <person name="Rise C."/>
            <person name="Rodriguez J."/>
            <person name="Rogers J."/>
            <person name="Rogov P."/>
            <person name="Rutman M."/>
            <person name="Schupbach R."/>
            <person name="Seaman C."/>
            <person name="Settipalli S."/>
            <person name="Sharpe T."/>
            <person name="Sheridan J."/>
            <person name="Sherpa N."/>
            <person name="Shi J."/>
            <person name="Smirnov S."/>
            <person name="Smith C."/>
            <person name="Sougnez C."/>
            <person name="Spencer B."/>
            <person name="Stalker J."/>
            <person name="Stange-thomann N."/>
            <person name="Stavropoulos S."/>
            <person name="Stetson K."/>
            <person name="Stone C."/>
            <person name="Stone S."/>
            <person name="Stubbs M."/>
            <person name="Talamas J."/>
            <person name="Tchuinga P."/>
            <person name="Tenzing P."/>
            <person name="Tesfaye S."/>
            <person name="Theodore J."/>
            <person name="Thoulutsang Y."/>
            <person name="Topham K."/>
            <person name="Towey S."/>
            <person name="Tsamla T."/>
            <person name="Tsomo N."/>
            <person name="Vallee D."/>
            <person name="Vassiliev H."/>
            <person name="Venkataraman V."/>
            <person name="Vinson J."/>
            <person name="Vo A."/>
            <person name="Wade C."/>
            <person name="Wang S."/>
            <person name="Wangchuk T."/>
            <person name="Wangdi T."/>
            <person name="Whittaker C."/>
            <person name="Wilkinson J."/>
            <person name="Wu Y."/>
            <person name="Wyman D."/>
            <person name="Yadav S."/>
            <person name="Yang S."/>
            <person name="Yang X."/>
            <person name="Yeager S."/>
            <person name="Yee E."/>
            <person name="Young G."/>
            <person name="Zainoun J."/>
            <person name="Zembeck L."/>
            <person name="Zimmer A."/>
            <person name="Zody M."/>
            <person name="Lander E."/>
        </authorList>
    </citation>
    <scope>NUCLEOTIDE SEQUENCE [LARGE SCALE GENOMIC DNA]</scope>
</reference>
<dbReference type="PANTHER" id="PTHR11215">
    <property type="entry name" value="METAL DEPENDENT HYDROLASE - RELATED"/>
    <property type="match status" value="1"/>
</dbReference>
<dbReference type="GeneTree" id="ENSGT00390000010265"/>
<dbReference type="InterPro" id="IPR003226">
    <property type="entry name" value="MYG1_exonuclease"/>
</dbReference>
<dbReference type="GO" id="GO:0005634">
    <property type="term" value="C:nucleus"/>
    <property type="evidence" value="ECO:0007669"/>
    <property type="project" value="TreeGrafter"/>
</dbReference>
<dbReference type="OMA" id="FHCDEVV"/>
<dbReference type="Ensembl" id="ENSCSAVT00000019475.1">
    <property type="protein sequence ID" value="ENSCSAVP00000019267.1"/>
    <property type="gene ID" value="ENSCSAVG00000011311.1"/>
</dbReference>
<dbReference type="eggNOG" id="KOG2948">
    <property type="taxonomic scope" value="Eukaryota"/>
</dbReference>
<reference evidence="2" key="2">
    <citation type="submission" date="2025-08" db="UniProtKB">
        <authorList>
            <consortium name="Ensembl"/>
        </authorList>
    </citation>
    <scope>IDENTIFICATION</scope>
</reference>
<dbReference type="InParanoid" id="H2ZNV1"/>
<dbReference type="Pfam" id="PF03690">
    <property type="entry name" value="MYG1_exonuc"/>
    <property type="match status" value="1"/>
</dbReference>
<accession>H2ZNV1</accession>
<keyword evidence="3" id="KW-1185">Reference proteome</keyword>
<organism evidence="2 3">
    <name type="scientific">Ciona savignyi</name>
    <name type="common">Pacific transparent sea squirt</name>
    <dbReference type="NCBI Taxonomy" id="51511"/>
    <lineage>
        <taxon>Eukaryota</taxon>
        <taxon>Metazoa</taxon>
        <taxon>Chordata</taxon>
        <taxon>Tunicata</taxon>
        <taxon>Ascidiacea</taxon>
        <taxon>Phlebobranchia</taxon>
        <taxon>Cionidae</taxon>
        <taxon>Ciona</taxon>
    </lineage>
</organism>
<sequence>MLGRLPNLRVISKLNNLFRNLKLPGIHTKLIMASELEPSSKKHCLNGTNVKIGTHNGTFHCDEVLACYLLKLLPRYKDAEVVRTRDMDIIEKCDIVVDVGGIHDHERCRYDHHQRTFAHTMNSLRPEKTWTTKLSSAGLVYCHYGEEILAAVMGEKGRDEKTVSIIYDKVYEKFIQEIDAIDNGVNQFDGEPRYHISTNISSRVSRLNPSWNEKGKNENKLFEDAMTMVGKEFEDCVHGYVDAWLPARDIVVKAVNQRFEVSDAGLVIVLDQFCPWKEHLLNLEDEGFVKNGEILYVLYEDNAQKWRIQCVPAGRNTFENRLSLLADWRGLRDDELSKVSGIAGCVFVHASGFIGGNATRDGALNMALRCAQAKTA</sequence>